<organism evidence="5">
    <name type="scientific">Angiostrongylus costaricensis</name>
    <name type="common">Nematode worm</name>
    <dbReference type="NCBI Taxonomy" id="334426"/>
    <lineage>
        <taxon>Eukaryota</taxon>
        <taxon>Metazoa</taxon>
        <taxon>Ecdysozoa</taxon>
        <taxon>Nematoda</taxon>
        <taxon>Chromadorea</taxon>
        <taxon>Rhabditida</taxon>
        <taxon>Rhabditina</taxon>
        <taxon>Rhabditomorpha</taxon>
        <taxon>Strongyloidea</taxon>
        <taxon>Metastrongylidae</taxon>
        <taxon>Angiostrongylus</taxon>
    </lineage>
</organism>
<feature type="region of interest" description="Disordered" evidence="1">
    <location>
        <begin position="167"/>
        <end position="226"/>
    </location>
</feature>
<feature type="compositionally biased region" description="Polar residues" evidence="1">
    <location>
        <begin position="116"/>
        <end position="127"/>
    </location>
</feature>
<evidence type="ECO:0000256" key="2">
    <source>
        <dbReference type="SAM" id="SignalP"/>
    </source>
</evidence>
<feature type="signal peptide" evidence="2">
    <location>
        <begin position="1"/>
        <end position="18"/>
    </location>
</feature>
<dbReference type="AlphaFoldDB" id="A0A0R3PPZ4"/>
<evidence type="ECO:0000313" key="4">
    <source>
        <dbReference type="Proteomes" id="UP000267027"/>
    </source>
</evidence>
<evidence type="ECO:0000313" key="5">
    <source>
        <dbReference type="WBParaSite" id="ACOC_0000734301-mRNA-1"/>
    </source>
</evidence>
<protein>
    <submittedName>
        <fullName evidence="5">EH domain-containing protein</fullName>
    </submittedName>
</protein>
<feature type="region of interest" description="Disordered" evidence="1">
    <location>
        <begin position="47"/>
        <end position="94"/>
    </location>
</feature>
<evidence type="ECO:0000256" key="1">
    <source>
        <dbReference type="SAM" id="MobiDB-lite"/>
    </source>
</evidence>
<sequence>MDVLRLSVLSILFRITRAKFVDGRQQANWATVANIIPVVGPEDVTSTPIPLKAQRPEPQMFKSSLTCPPTSPPRKEPKPASQKPSIPPQQKKEIKQGIGEVYGVRPEKPDLIPITSAKSVSPALQATQREDIVPSDEMKTAALMSPPKEAMAPQLSQQPVCQFDALQTPQPSTEPRPSLPSVFPSAPTTKSAPQPQQPPSSSIKVEVPPLSQPLKALPPPPVTTQQTVSDNLRVNIDEILRLGAIMERRGLSTDKKMSFEWIALNRHVIQKQPEAFAAHLVTAVGDVRLERKKCTPAGFRSLACDALNVLMYQRTISPDEYLRLCQQLESSQQITIGILAQLLRTNTQFYNSLVTHNLY</sequence>
<name>A0A0R3PPZ4_ANGCS</name>
<feature type="chain" id="PRO_5043130264" evidence="2">
    <location>
        <begin position="19"/>
        <end position="359"/>
    </location>
</feature>
<gene>
    <name evidence="3" type="ORF">ACOC_LOCUS7344</name>
</gene>
<reference evidence="5" key="1">
    <citation type="submission" date="2017-02" db="UniProtKB">
        <authorList>
            <consortium name="WormBaseParasite"/>
        </authorList>
    </citation>
    <scope>IDENTIFICATION</scope>
</reference>
<dbReference type="OrthoDB" id="5876906at2759"/>
<keyword evidence="2" id="KW-0732">Signal</keyword>
<evidence type="ECO:0000313" key="3">
    <source>
        <dbReference type="EMBL" id="VDM58929.1"/>
    </source>
</evidence>
<dbReference type="EMBL" id="UYYA01004030">
    <property type="protein sequence ID" value="VDM58929.1"/>
    <property type="molecule type" value="Genomic_DNA"/>
</dbReference>
<proteinExistence type="predicted"/>
<keyword evidence="4" id="KW-1185">Reference proteome</keyword>
<dbReference type="Proteomes" id="UP000267027">
    <property type="component" value="Unassembled WGS sequence"/>
</dbReference>
<accession>A0A0R3PPZ4</accession>
<feature type="region of interest" description="Disordered" evidence="1">
    <location>
        <begin position="115"/>
        <end position="136"/>
    </location>
</feature>
<reference evidence="3 4" key="2">
    <citation type="submission" date="2018-11" db="EMBL/GenBank/DDBJ databases">
        <authorList>
            <consortium name="Pathogen Informatics"/>
        </authorList>
    </citation>
    <scope>NUCLEOTIDE SEQUENCE [LARGE SCALE GENOMIC DNA]</scope>
    <source>
        <strain evidence="3 4">Costa Rica</strain>
    </source>
</reference>
<dbReference type="WBParaSite" id="ACOC_0000734301-mRNA-1">
    <property type="protein sequence ID" value="ACOC_0000734301-mRNA-1"/>
    <property type="gene ID" value="ACOC_0000734301"/>
</dbReference>